<dbReference type="Ensembl" id="ENSCMIT00000008690.1">
    <property type="protein sequence ID" value="ENSCMIP00000008451.1"/>
    <property type="gene ID" value="ENSCMIG00000004534.1"/>
</dbReference>
<dbReference type="GO" id="GO:0005761">
    <property type="term" value="C:mitochondrial ribosome"/>
    <property type="evidence" value="ECO:0007669"/>
    <property type="project" value="InterPro"/>
</dbReference>
<name>K4FT62_CALMI</name>
<evidence type="ECO:0000313" key="1">
    <source>
        <dbReference type="EMBL" id="AFK10925.1"/>
    </source>
</evidence>
<dbReference type="InterPro" id="IPR009069">
    <property type="entry name" value="Cys_alpha_HP_mot_SF"/>
</dbReference>
<dbReference type="CTD" id="118487"/>
<dbReference type="EMBL" id="JX052697">
    <property type="protein sequence ID" value="AFK10925.1"/>
    <property type="molecule type" value="mRNA"/>
</dbReference>
<dbReference type="GO" id="GO:0003723">
    <property type="term" value="F:RNA binding"/>
    <property type="evidence" value="ECO:0007669"/>
    <property type="project" value="TreeGrafter"/>
</dbReference>
<dbReference type="RefSeq" id="NP_001279842.1">
    <property type="nucleotide sequence ID" value="NM_001292913.1"/>
</dbReference>
<protein>
    <submittedName>
        <fullName evidence="2">Coiled-coil-helix-coiled-coil-helix domain containing 1</fullName>
    </submittedName>
    <submittedName>
        <fullName evidence="1">Coiled-coil-helix-coiled-coil-helix domain-containing protein 1</fullName>
    </submittedName>
</protein>
<reference evidence="3" key="2">
    <citation type="journal article" date="2007" name="PLoS Biol.">
        <title>Survey sequencing and comparative analysis of the elephant shark (Callorhinchus milii) genome.</title>
        <authorList>
            <person name="Venkatesh B."/>
            <person name="Kirkness E.F."/>
            <person name="Loh Y.H."/>
            <person name="Halpern A.L."/>
            <person name="Lee A.P."/>
            <person name="Johnson J."/>
            <person name="Dandona N."/>
            <person name="Viswanathan L.D."/>
            <person name="Tay A."/>
            <person name="Venter J.C."/>
            <person name="Strausberg R.L."/>
            <person name="Brenner S."/>
        </authorList>
    </citation>
    <scope>NUCLEOTIDE SEQUENCE [LARGE SCALE GENOMIC DNA]</scope>
</reference>
<accession>K4FT62</accession>
<dbReference type="PANTHER" id="PTHR31278:SF2">
    <property type="entry name" value="SMALL RIBOSOMAL SUBUNIT PROTEIN MS37"/>
    <property type="match status" value="1"/>
</dbReference>
<proteinExistence type="evidence at transcript level"/>
<gene>
    <name evidence="2" type="primary">chchd1</name>
</gene>
<dbReference type="GeneID" id="103181531"/>
<dbReference type="OMA" id="CVTEMSM"/>
<reference evidence="2" key="5">
    <citation type="submission" date="2025-05" db="UniProtKB">
        <authorList>
            <consortium name="Ensembl"/>
        </authorList>
    </citation>
    <scope>IDENTIFICATION</scope>
</reference>
<reference evidence="3" key="1">
    <citation type="journal article" date="2006" name="Science">
        <title>Ancient noncoding elements conserved in the human genome.</title>
        <authorList>
            <person name="Venkatesh B."/>
            <person name="Kirkness E.F."/>
            <person name="Loh Y.H."/>
            <person name="Halpern A.L."/>
            <person name="Lee A.P."/>
            <person name="Johnson J."/>
            <person name="Dandona N."/>
            <person name="Viswanathan L.D."/>
            <person name="Tay A."/>
            <person name="Venter J.C."/>
            <person name="Strausberg R.L."/>
            <person name="Brenner S."/>
        </authorList>
    </citation>
    <scope>NUCLEOTIDE SEQUENCE [LARGE SCALE GENOMIC DNA]</scope>
</reference>
<reference evidence="3" key="4">
    <citation type="journal article" date="2014" name="Nature">
        <title>Elephant shark genome provides unique insights into gnathostome evolution.</title>
        <authorList>
            <consortium name="International Elephant Shark Genome Sequencing Consortium"/>
            <person name="Venkatesh B."/>
            <person name="Lee A.P."/>
            <person name="Ravi V."/>
            <person name="Maurya A.K."/>
            <person name="Lian M.M."/>
            <person name="Swann J.B."/>
            <person name="Ohta Y."/>
            <person name="Flajnik M.F."/>
            <person name="Sutoh Y."/>
            <person name="Kasahara M."/>
            <person name="Hoon S."/>
            <person name="Gangu V."/>
            <person name="Roy S.W."/>
            <person name="Irimia M."/>
            <person name="Korzh V."/>
            <person name="Kondrychyn I."/>
            <person name="Lim Z.W."/>
            <person name="Tay B.H."/>
            <person name="Tohari S."/>
            <person name="Kong K.W."/>
            <person name="Ho S."/>
            <person name="Lorente-Galdos B."/>
            <person name="Quilez J."/>
            <person name="Marques-Bonet T."/>
            <person name="Raney B.J."/>
            <person name="Ingham P.W."/>
            <person name="Tay A."/>
            <person name="Hillier L.W."/>
            <person name="Minx P."/>
            <person name="Boehm T."/>
            <person name="Wilson R.K."/>
            <person name="Brenner S."/>
            <person name="Warren W.C."/>
        </authorList>
    </citation>
    <scope>NUCLEOTIDE SEQUENCE [LARGE SCALE GENOMIC DNA]</scope>
</reference>
<dbReference type="Proteomes" id="UP000314986">
    <property type="component" value="Unassembled WGS sequence"/>
</dbReference>
<organism evidence="1">
    <name type="scientific">Callorhinchus milii</name>
    <name type="common">Ghost shark</name>
    <dbReference type="NCBI Taxonomy" id="7868"/>
    <lineage>
        <taxon>Eukaryota</taxon>
        <taxon>Metazoa</taxon>
        <taxon>Chordata</taxon>
        <taxon>Craniata</taxon>
        <taxon>Vertebrata</taxon>
        <taxon>Chondrichthyes</taxon>
        <taxon>Holocephali</taxon>
        <taxon>Chimaeriformes</taxon>
        <taxon>Callorhinchidae</taxon>
        <taxon>Callorhinchus</taxon>
    </lineage>
</organism>
<sequence length="122" mass="13440">MSSSGGNINAKVSRLLSRSRGRPVLKPNKPLVLANRVANRRLGLGEATCITEMSVMMACWKENNFSEVVCAKEIQNFYGCAAKAEAQRKAKAREDNLEQAGTLSPKQATILLQRYPNITKET</sequence>
<dbReference type="KEGG" id="cmk:103181531"/>
<keyword evidence="3" id="KW-1185">Reference proteome</keyword>
<reference evidence="1" key="3">
    <citation type="journal article" date="2012" name="PLoS ONE">
        <title>Sequencing and Analysis of Full-Length cDNAs, 5'-ESTs and 3'-ESTs from a Cartilaginous Fish, the Elephant Shark (Callorhinchus milii).</title>
        <authorList>
            <person name="Tan Y.Y."/>
            <person name="Kodzius R."/>
            <person name="Tay B.H."/>
            <person name="Tay A."/>
            <person name="Brenner S."/>
            <person name="Venkatesh B."/>
        </authorList>
    </citation>
    <scope>NUCLEOTIDE SEQUENCE</scope>
    <source>
        <tissue evidence="1">Intestine</tissue>
    </source>
</reference>
<dbReference type="InterPro" id="IPR033620">
    <property type="entry name" value="Ribosomal_mS37_met"/>
</dbReference>
<dbReference type="OrthoDB" id="5825849at2759"/>
<dbReference type="GO" id="GO:0005654">
    <property type="term" value="C:nucleoplasm"/>
    <property type="evidence" value="ECO:0007669"/>
    <property type="project" value="TreeGrafter"/>
</dbReference>
<dbReference type="GO" id="GO:0032543">
    <property type="term" value="P:mitochondrial translation"/>
    <property type="evidence" value="ECO:0007669"/>
    <property type="project" value="InterPro"/>
</dbReference>
<evidence type="ECO:0000313" key="3">
    <source>
        <dbReference type="Proteomes" id="UP000314986"/>
    </source>
</evidence>
<dbReference type="PANTHER" id="PTHR31278">
    <property type="entry name" value="CHCHD1"/>
    <property type="match status" value="1"/>
</dbReference>
<dbReference type="AlphaFoldDB" id="K4FT62"/>
<dbReference type="SUPFAM" id="SSF47072">
    <property type="entry name" value="Cysteine alpha-hairpin motif"/>
    <property type="match status" value="1"/>
</dbReference>
<evidence type="ECO:0000313" key="2">
    <source>
        <dbReference type="Ensembl" id="ENSCMIP00000008451.1"/>
    </source>
</evidence>